<dbReference type="Gene3D" id="3.40.50.150">
    <property type="entry name" value="Vaccinia Virus protein VP39"/>
    <property type="match status" value="1"/>
</dbReference>
<reference evidence="2" key="1">
    <citation type="journal article" date="2020" name="bioRxiv">
        <title>Comparative genomics of Chlamydomonas.</title>
        <authorList>
            <person name="Craig R.J."/>
            <person name="Hasan A.R."/>
            <person name="Ness R.W."/>
            <person name="Keightley P.D."/>
        </authorList>
    </citation>
    <scope>NUCLEOTIDE SEQUENCE</scope>
    <source>
        <strain evidence="2">CCAP 11/173</strain>
    </source>
</reference>
<dbReference type="PANTHER" id="PTHR37909">
    <property type="entry name" value="S-ADENOSYL-L-METHIONINE-DEPENDENT METHYLTRANSFERASES SUPERFAMILY PROTEIN"/>
    <property type="match status" value="1"/>
</dbReference>
<dbReference type="Pfam" id="PF13578">
    <property type="entry name" value="Methyltransf_24"/>
    <property type="match status" value="1"/>
</dbReference>
<sequence length="280" mass="30730">MSSTRTQQGASHANGLRPQQHAQAVLEQLRAIQKSIDELKSSIISSTTAKAVTLGAAIATPAGGAGHASSASSSSSSTFLSPLMSRYDLGAEAERRGYRTGVELGVQTGAFAEYALRTWPSCTTYYLVDIWKTQENYVDGANVPQERQEQNLADAKRRMQPYASKAVFIRNFTSAAAPLIPDPVDFVYVDARHDYCGVMEDLRLYWPKVRSGGMMAGHDFIDAAEMSKINDKEHWEVCQDGTKHPGAVRGAVVEFFQQLGLAVHVTYRDGPWNSWIVIKP</sequence>
<dbReference type="EMBL" id="JAEHOD010000004">
    <property type="protein sequence ID" value="KAG2453146.1"/>
    <property type="molecule type" value="Genomic_DNA"/>
</dbReference>
<name>A0A835WT48_9CHLO</name>
<dbReference type="OrthoDB" id="186626at2759"/>
<evidence type="ECO:0000313" key="2">
    <source>
        <dbReference type="EMBL" id="KAG2453146.1"/>
    </source>
</evidence>
<organism evidence="2 3">
    <name type="scientific">Chlamydomonas schloesseri</name>
    <dbReference type="NCBI Taxonomy" id="2026947"/>
    <lineage>
        <taxon>Eukaryota</taxon>
        <taxon>Viridiplantae</taxon>
        <taxon>Chlorophyta</taxon>
        <taxon>core chlorophytes</taxon>
        <taxon>Chlorophyceae</taxon>
        <taxon>CS clade</taxon>
        <taxon>Chlamydomonadales</taxon>
        <taxon>Chlamydomonadaceae</taxon>
        <taxon>Chlamydomonas</taxon>
    </lineage>
</organism>
<proteinExistence type="predicted"/>
<dbReference type="InterPro" id="IPR029063">
    <property type="entry name" value="SAM-dependent_MTases_sf"/>
</dbReference>
<evidence type="ECO:0000256" key="1">
    <source>
        <dbReference type="SAM" id="MobiDB-lite"/>
    </source>
</evidence>
<feature type="region of interest" description="Disordered" evidence="1">
    <location>
        <begin position="1"/>
        <end position="21"/>
    </location>
</feature>
<gene>
    <name evidence="2" type="ORF">HYH02_002472</name>
</gene>
<dbReference type="SUPFAM" id="SSF53335">
    <property type="entry name" value="S-adenosyl-L-methionine-dependent methyltransferases"/>
    <property type="match status" value="1"/>
</dbReference>
<protein>
    <recommendedName>
        <fullName evidence="4">O-methyltransferase</fullName>
    </recommendedName>
</protein>
<evidence type="ECO:0008006" key="4">
    <source>
        <dbReference type="Google" id="ProtNLM"/>
    </source>
</evidence>
<keyword evidence="3" id="KW-1185">Reference proteome</keyword>
<dbReference type="PANTHER" id="PTHR37909:SF1">
    <property type="entry name" value="S-ADENOSYL-L-METHIONINE-DEPENDENT METHYLTRANSFERASES SUPERFAMILY PROTEIN"/>
    <property type="match status" value="1"/>
</dbReference>
<dbReference type="AlphaFoldDB" id="A0A835WT48"/>
<dbReference type="Proteomes" id="UP000613740">
    <property type="component" value="Unassembled WGS sequence"/>
</dbReference>
<accession>A0A835WT48</accession>
<evidence type="ECO:0000313" key="3">
    <source>
        <dbReference type="Proteomes" id="UP000613740"/>
    </source>
</evidence>
<feature type="compositionally biased region" description="Polar residues" evidence="1">
    <location>
        <begin position="1"/>
        <end position="11"/>
    </location>
</feature>
<comment type="caution">
    <text evidence="2">The sequence shown here is derived from an EMBL/GenBank/DDBJ whole genome shotgun (WGS) entry which is preliminary data.</text>
</comment>